<dbReference type="EMBL" id="VSTH01000045">
    <property type="protein sequence ID" value="TYO65951.1"/>
    <property type="molecule type" value="Genomic_DNA"/>
</dbReference>
<reference evidence="2 3" key="1">
    <citation type="submission" date="2019-08" db="EMBL/GenBank/DDBJ databases">
        <title>Bradyrhizobium hipponensis sp. nov., a rhizobium isolated from a Lupinus angustifolius root nodule in Tunisia.</title>
        <authorList>
            <person name="Off K."/>
            <person name="Rejili M."/>
            <person name="Mars M."/>
            <person name="Brachmann A."/>
            <person name="Marin M."/>
        </authorList>
    </citation>
    <scope>NUCLEOTIDE SEQUENCE [LARGE SCALE GENOMIC DNA]</scope>
    <source>
        <strain evidence="3">aSej3</strain>
    </source>
</reference>
<name>A0A5S4YNF5_9BRAD</name>
<evidence type="ECO:0000256" key="1">
    <source>
        <dbReference type="SAM" id="MobiDB-lite"/>
    </source>
</evidence>
<accession>A0A5S4YNF5</accession>
<feature type="compositionally biased region" description="Basic and acidic residues" evidence="1">
    <location>
        <begin position="45"/>
        <end position="60"/>
    </location>
</feature>
<organism evidence="2 3">
    <name type="scientific">Bradyrhizobium hipponense</name>
    <dbReference type="NCBI Taxonomy" id="2605638"/>
    <lineage>
        <taxon>Bacteria</taxon>
        <taxon>Pseudomonadati</taxon>
        <taxon>Pseudomonadota</taxon>
        <taxon>Alphaproteobacteria</taxon>
        <taxon>Hyphomicrobiales</taxon>
        <taxon>Nitrobacteraceae</taxon>
        <taxon>Bradyrhizobium</taxon>
    </lineage>
</organism>
<dbReference type="AlphaFoldDB" id="A0A5S4YNF5"/>
<gene>
    <name evidence="2" type="ORF">FXV83_13475</name>
</gene>
<sequence length="70" mass="8373">MDNRDYRQQFENMSVDELWALFTDVDQILAARIIAKKEELDRRLDRLRRTDARGSPEISERSSMPARHRP</sequence>
<evidence type="ECO:0000313" key="3">
    <source>
        <dbReference type="Proteomes" id="UP000324797"/>
    </source>
</evidence>
<proteinExistence type="predicted"/>
<keyword evidence="3" id="KW-1185">Reference proteome</keyword>
<comment type="caution">
    <text evidence="2">The sequence shown here is derived from an EMBL/GenBank/DDBJ whole genome shotgun (WGS) entry which is preliminary data.</text>
</comment>
<feature type="region of interest" description="Disordered" evidence="1">
    <location>
        <begin position="45"/>
        <end position="70"/>
    </location>
</feature>
<evidence type="ECO:0000313" key="2">
    <source>
        <dbReference type="EMBL" id="TYO65951.1"/>
    </source>
</evidence>
<dbReference type="Proteomes" id="UP000324797">
    <property type="component" value="Unassembled WGS sequence"/>
</dbReference>
<evidence type="ECO:0008006" key="4">
    <source>
        <dbReference type="Google" id="ProtNLM"/>
    </source>
</evidence>
<protein>
    <recommendedName>
        <fullName evidence="4">DNA-binding protein H-NS</fullName>
    </recommendedName>
</protein>